<dbReference type="InterPro" id="IPR036010">
    <property type="entry name" value="2Fe-2S_ferredoxin-like_sf"/>
</dbReference>
<dbReference type="InterPro" id="IPR017900">
    <property type="entry name" value="4Fe4S_Fe_S_CS"/>
</dbReference>
<keyword evidence="8" id="KW-0677">Repeat</keyword>
<dbReference type="PROSITE" id="PS51379">
    <property type="entry name" value="4FE4S_FER_2"/>
    <property type="match status" value="2"/>
</dbReference>
<keyword evidence="11" id="KW-0411">Iron-sulfur</keyword>
<dbReference type="FunFam" id="3.30.70.20:FF:000032">
    <property type="entry name" value="Formate dehydrogenase, alpha subunit"/>
    <property type="match status" value="1"/>
</dbReference>
<dbReference type="PROSITE" id="PS51839">
    <property type="entry name" value="4FE4S_HC3"/>
    <property type="match status" value="1"/>
</dbReference>
<dbReference type="SUPFAM" id="SSF50692">
    <property type="entry name" value="ADC-like"/>
    <property type="match status" value="1"/>
</dbReference>
<evidence type="ECO:0000256" key="2">
    <source>
        <dbReference type="ARBA" id="ARBA00001966"/>
    </source>
</evidence>
<evidence type="ECO:0000256" key="1">
    <source>
        <dbReference type="ARBA" id="ARBA00001942"/>
    </source>
</evidence>
<dbReference type="InterPro" id="IPR001041">
    <property type="entry name" value="2Fe-2S_ferredoxin-type"/>
</dbReference>
<comment type="similarity">
    <text evidence="3">In the C-terminal section; belongs to the prokaryotic molybdopterin-containing oxidoreductase family.</text>
</comment>
<dbReference type="PANTHER" id="PTHR43105">
    <property type="entry name" value="RESPIRATORY NITRATE REDUCTASE"/>
    <property type="match status" value="1"/>
</dbReference>
<evidence type="ECO:0000256" key="12">
    <source>
        <dbReference type="ARBA" id="ARBA00034078"/>
    </source>
</evidence>
<evidence type="ECO:0000256" key="3">
    <source>
        <dbReference type="ARBA" id="ARBA00007023"/>
    </source>
</evidence>
<organism evidence="17 18">
    <name type="scientific">Lacicoccus qingdaonensis</name>
    <dbReference type="NCBI Taxonomy" id="576118"/>
    <lineage>
        <taxon>Bacteria</taxon>
        <taxon>Bacillati</taxon>
        <taxon>Bacillota</taxon>
        <taxon>Bacilli</taxon>
        <taxon>Bacillales</taxon>
        <taxon>Salinicoccaceae</taxon>
        <taxon>Lacicoccus</taxon>
    </lineage>
</organism>
<dbReference type="InterPro" id="IPR006656">
    <property type="entry name" value="Mopterin_OxRdtase"/>
</dbReference>
<keyword evidence="7" id="KW-0479">Metal-binding</keyword>
<evidence type="ECO:0000256" key="5">
    <source>
        <dbReference type="ARBA" id="ARBA00022505"/>
    </source>
</evidence>
<dbReference type="PROSITE" id="PS00198">
    <property type="entry name" value="4FE4S_FER_1"/>
    <property type="match status" value="1"/>
</dbReference>
<dbReference type="STRING" id="576118.SAMN05216216_10329"/>
<comment type="cofactor">
    <cofactor evidence="12">
        <name>[2Fe-2S] cluster</name>
        <dbReference type="ChEBI" id="CHEBI:190135"/>
    </cofactor>
</comment>
<reference evidence="18" key="1">
    <citation type="submission" date="2016-10" db="EMBL/GenBank/DDBJ databases">
        <authorList>
            <person name="Varghese N."/>
            <person name="Submissions S."/>
        </authorList>
    </citation>
    <scope>NUCLEOTIDE SEQUENCE [LARGE SCALE GENOMIC DNA]</scope>
    <source>
        <strain evidence="18">CGMCC 1.8895</strain>
    </source>
</reference>
<evidence type="ECO:0000259" key="16">
    <source>
        <dbReference type="PROSITE" id="PS51839"/>
    </source>
</evidence>
<dbReference type="CDD" id="cd00207">
    <property type="entry name" value="fer2"/>
    <property type="match status" value="1"/>
</dbReference>
<dbReference type="InterPro" id="IPR041924">
    <property type="entry name" value="Formate_Dh-H_N"/>
</dbReference>
<dbReference type="Gene3D" id="3.40.228.10">
    <property type="entry name" value="Dimethylsulfoxide Reductase, domain 2"/>
    <property type="match status" value="1"/>
</dbReference>
<dbReference type="Pfam" id="PF13510">
    <property type="entry name" value="Fer2_4"/>
    <property type="match status" value="1"/>
</dbReference>
<evidence type="ECO:0000256" key="8">
    <source>
        <dbReference type="ARBA" id="ARBA00022737"/>
    </source>
</evidence>
<dbReference type="GO" id="GO:0016020">
    <property type="term" value="C:membrane"/>
    <property type="evidence" value="ECO:0007669"/>
    <property type="project" value="TreeGrafter"/>
</dbReference>
<dbReference type="GO" id="GO:0046872">
    <property type="term" value="F:metal ion binding"/>
    <property type="evidence" value="ECO:0007669"/>
    <property type="project" value="UniProtKB-KW"/>
</dbReference>
<evidence type="ECO:0000256" key="6">
    <source>
        <dbReference type="ARBA" id="ARBA00022714"/>
    </source>
</evidence>
<dbReference type="InterPro" id="IPR006478">
    <property type="entry name" value="Formate_DH_asu"/>
</dbReference>
<feature type="domain" description="4Fe-4S His(Cys)3-ligated-type" evidence="16">
    <location>
        <begin position="133"/>
        <end position="173"/>
    </location>
</feature>
<dbReference type="Pfam" id="PF10588">
    <property type="entry name" value="NADH-G_4Fe-4S_3"/>
    <property type="match status" value="1"/>
</dbReference>
<dbReference type="NCBIfam" id="TIGR01591">
    <property type="entry name" value="Fdh-alpha"/>
    <property type="match status" value="1"/>
</dbReference>
<keyword evidence="10" id="KW-0408">Iron</keyword>
<evidence type="ECO:0000259" key="13">
    <source>
        <dbReference type="PROSITE" id="PS51085"/>
    </source>
</evidence>
<evidence type="ECO:0000259" key="15">
    <source>
        <dbReference type="PROSITE" id="PS51669"/>
    </source>
</evidence>
<dbReference type="GO" id="GO:0003954">
    <property type="term" value="F:NADH dehydrogenase activity"/>
    <property type="evidence" value="ECO:0007669"/>
    <property type="project" value="TreeGrafter"/>
</dbReference>
<dbReference type="GO" id="GO:0051537">
    <property type="term" value="F:2 iron, 2 sulfur cluster binding"/>
    <property type="evidence" value="ECO:0007669"/>
    <property type="project" value="UniProtKB-KW"/>
</dbReference>
<dbReference type="InterPro" id="IPR050123">
    <property type="entry name" value="Prok_molybdopt-oxidoreductase"/>
</dbReference>
<dbReference type="InterPro" id="IPR019574">
    <property type="entry name" value="NADH_UbQ_OxRdtase_Gsu_4Fe4S-bd"/>
</dbReference>
<evidence type="ECO:0000313" key="17">
    <source>
        <dbReference type="EMBL" id="SDK40398.1"/>
    </source>
</evidence>
<feature type="domain" description="4Fe-4S ferredoxin-type" evidence="14">
    <location>
        <begin position="192"/>
        <end position="211"/>
    </location>
</feature>
<keyword evidence="4" id="KW-0004">4Fe-4S</keyword>
<proteinExistence type="inferred from homology"/>
<evidence type="ECO:0000313" key="18">
    <source>
        <dbReference type="Proteomes" id="UP000199008"/>
    </source>
</evidence>
<comment type="cofactor">
    <cofactor evidence="1">
        <name>Mo-bis(molybdopterin guanine dinucleotide)</name>
        <dbReference type="ChEBI" id="CHEBI:60539"/>
    </cofactor>
</comment>
<evidence type="ECO:0000256" key="10">
    <source>
        <dbReference type="ARBA" id="ARBA00023004"/>
    </source>
</evidence>
<dbReference type="CDD" id="cd02792">
    <property type="entry name" value="MopB_CT_Formate-Dh-Na-like"/>
    <property type="match status" value="1"/>
</dbReference>
<evidence type="ECO:0000256" key="9">
    <source>
        <dbReference type="ARBA" id="ARBA00023002"/>
    </source>
</evidence>
<dbReference type="GO" id="GO:0051539">
    <property type="term" value="F:4 iron, 4 sulfur cluster binding"/>
    <property type="evidence" value="ECO:0007669"/>
    <property type="project" value="UniProtKB-KW"/>
</dbReference>
<dbReference type="SUPFAM" id="SSF54862">
    <property type="entry name" value="4Fe-4S ferredoxins"/>
    <property type="match status" value="1"/>
</dbReference>
<name>A0A1G9BLI9_9BACL</name>
<dbReference type="Proteomes" id="UP000199008">
    <property type="component" value="Unassembled WGS sequence"/>
</dbReference>
<dbReference type="PANTHER" id="PTHR43105:SF14">
    <property type="entry name" value="FORMATE DEHYDROGENASE H"/>
    <property type="match status" value="1"/>
</dbReference>
<evidence type="ECO:0000256" key="7">
    <source>
        <dbReference type="ARBA" id="ARBA00022723"/>
    </source>
</evidence>
<dbReference type="Gene3D" id="3.10.20.740">
    <property type="match status" value="1"/>
</dbReference>
<dbReference type="InterPro" id="IPR017896">
    <property type="entry name" value="4Fe4S_Fe-S-bd"/>
</dbReference>
<evidence type="ECO:0000256" key="11">
    <source>
        <dbReference type="ARBA" id="ARBA00023014"/>
    </source>
</evidence>
<evidence type="ECO:0000259" key="14">
    <source>
        <dbReference type="PROSITE" id="PS51379"/>
    </source>
</evidence>
<dbReference type="GO" id="GO:0008863">
    <property type="term" value="F:formate dehydrogenase (NAD+) activity"/>
    <property type="evidence" value="ECO:0007669"/>
    <property type="project" value="InterPro"/>
</dbReference>
<accession>A0A1G9BLI9</accession>
<feature type="domain" description="4Fe-4S ferredoxin-type" evidence="14">
    <location>
        <begin position="235"/>
        <end position="265"/>
    </location>
</feature>
<dbReference type="Pfam" id="PF00384">
    <property type="entry name" value="Molybdopterin"/>
    <property type="match status" value="1"/>
</dbReference>
<gene>
    <name evidence="17" type="ORF">SAMN05216216_10329</name>
</gene>
<dbReference type="InterPro" id="IPR009010">
    <property type="entry name" value="Asp_de-COase-like_dom_sf"/>
</dbReference>
<dbReference type="PROSITE" id="PS51669">
    <property type="entry name" value="4FE4S_MOW_BIS_MGD"/>
    <property type="match status" value="1"/>
</dbReference>
<dbReference type="SMART" id="SM00926">
    <property type="entry name" value="Molybdop_Fe4S4"/>
    <property type="match status" value="1"/>
</dbReference>
<dbReference type="FunFam" id="2.40.40.20:FF:000005">
    <property type="entry name" value="Periplasmic nitrate reductase"/>
    <property type="match status" value="1"/>
</dbReference>
<protein>
    <submittedName>
        <fullName evidence="17">Formate dehydrogenase major subunit</fullName>
    </submittedName>
</protein>
<dbReference type="Pfam" id="PF04879">
    <property type="entry name" value="Molybdop_Fe4S4"/>
    <property type="match status" value="1"/>
</dbReference>
<dbReference type="Pfam" id="PF01568">
    <property type="entry name" value="Molydop_binding"/>
    <property type="match status" value="1"/>
</dbReference>
<dbReference type="GO" id="GO:0043546">
    <property type="term" value="F:molybdopterin cofactor binding"/>
    <property type="evidence" value="ECO:0007669"/>
    <property type="project" value="InterPro"/>
</dbReference>
<dbReference type="SMART" id="SM00929">
    <property type="entry name" value="NADH-G_4Fe-4S_3"/>
    <property type="match status" value="1"/>
</dbReference>
<dbReference type="CDD" id="cd02753">
    <property type="entry name" value="MopB_Formate-Dh-H"/>
    <property type="match status" value="1"/>
</dbReference>
<keyword evidence="6" id="KW-0001">2Fe-2S</keyword>
<dbReference type="Pfam" id="PF12838">
    <property type="entry name" value="Fer4_7"/>
    <property type="match status" value="1"/>
</dbReference>
<keyword evidence="18" id="KW-1185">Reference proteome</keyword>
<dbReference type="InterPro" id="IPR006963">
    <property type="entry name" value="Mopterin_OxRdtase_4Fe-4S_dom"/>
</dbReference>
<comment type="cofactor">
    <cofactor evidence="2">
        <name>[4Fe-4S] cluster</name>
        <dbReference type="ChEBI" id="CHEBI:49883"/>
    </cofactor>
</comment>
<dbReference type="PROSITE" id="PS51085">
    <property type="entry name" value="2FE2S_FER_2"/>
    <property type="match status" value="1"/>
</dbReference>
<sequence length="1037" mass="116966">MIIKFKNCVEAILANTQFLLFNIIVKIVKKCFDVILHGNEYIKLYGRSLYMTEVRTETVDIKLNGMNFTAPRHGSLLKYLESKDIDIPSLCYHPSLGALETCDTCIVKVNGEFVRSCSTELNDGDVVETVGSEVHEAQLIAMDRVMGNHELYCTVCDFNNGNCEIHNTVKEMRIDHQESPHTAKGHEIQRNDFYRYDPDQCILCGRCVEACQDLQVNETLLIDWTLERPKVIWDNDTTIDDSSCVNCGHCATVCPCNAMMEVGMEGEAGYLTGMLKDSFRPAVNVTKEVETGYNSLMVVSDVEAEMREDRIEKTKTVCTYCGVGCSFDVWTKGREILKIEPQEEAPANGVSTCVKGKFGWDFVNSEERLTKPLIRKGDSFVESTWEEALDIIESKFKDKIKEKGPDKLAFISSSKCTNEESYLMQKLARGVVGTNNVDNCSRYCQSPATMGLWRTVGHGGDSGSITDIGMSELVISIGSNTAESHPVLATRVKRAQKLNGQKVIVSDLRKNELADRADLFVQPNPTTDLIWLSAVTKYIIDQGWHDDKFITDHVNDFDEYYQTLEKYTMDYAAEMTGISKEKLVEIAESIHKAETTCILWAMGVTQKQGGSDTSTAISNLLLATGNYMKPGAGAYPLRGHNNVQGASDFGSMPDRFPGYQFVTDEEVRERFEEGWGTELPKVPGLNNHEMVDYIHEGNLDMLYLKGEDMGIVDSNINYVQAAFEKLEFFVVQDIFFSKTCEFADIVLPASPSFEKDGTFVNTERRFQRLYKVFEPLEGTKPDWQIIMEIANRLDAGWDYEHPSEIMDEAASLTPLFAGVSYDRLEGYDSLQWPVDADGTDSPLLFTEEFPFPDGRARFYPVDWTEPLEFDDEYDIHVNNGRLLEHFHEGNMTYKSEAITRKTPEVFLEVSHELAEDRGIEDGSMVRLTSPYGSVKLKAVVTDRVYGKQVYLPMNDAGEGAINYLTSSYADKDTDTPAYKEVSAKIEVLEKKGESPLPKINHRYGNPQPQIGVGVEQKWARKDYIFPGDIVKERRSRK</sequence>
<dbReference type="FunFam" id="2.20.25.90:FF:000001">
    <property type="entry name" value="Formate dehydrogenase subunit alpha"/>
    <property type="match status" value="1"/>
</dbReference>
<feature type="domain" description="4Fe-4S Mo/W bis-MGD-type" evidence="15">
    <location>
        <begin position="311"/>
        <end position="367"/>
    </location>
</feature>
<dbReference type="PIRSF" id="PIRSF036643">
    <property type="entry name" value="FDH_alpha"/>
    <property type="match status" value="1"/>
</dbReference>
<dbReference type="EMBL" id="FNFY01000003">
    <property type="protein sequence ID" value="SDK40398.1"/>
    <property type="molecule type" value="Genomic_DNA"/>
</dbReference>
<dbReference type="Gene3D" id="2.40.40.20">
    <property type="match status" value="1"/>
</dbReference>
<feature type="domain" description="2Fe-2S ferredoxin-type" evidence="13">
    <location>
        <begin position="57"/>
        <end position="133"/>
    </location>
</feature>
<dbReference type="FunFam" id="3.40.228.10:FF:000002">
    <property type="entry name" value="Formate dehydrogenase subunit alpha"/>
    <property type="match status" value="1"/>
</dbReference>
<evidence type="ECO:0000256" key="4">
    <source>
        <dbReference type="ARBA" id="ARBA00022485"/>
    </source>
</evidence>
<dbReference type="GO" id="GO:0022904">
    <property type="term" value="P:respiratory electron transport chain"/>
    <property type="evidence" value="ECO:0007669"/>
    <property type="project" value="TreeGrafter"/>
</dbReference>
<dbReference type="InterPro" id="IPR006657">
    <property type="entry name" value="MoPterin_dinucl-bd_dom"/>
</dbReference>
<keyword evidence="5" id="KW-0500">Molybdenum</keyword>
<keyword evidence="9" id="KW-0560">Oxidoreductase</keyword>
<dbReference type="AlphaFoldDB" id="A0A1G9BLI9"/>
<dbReference type="SUPFAM" id="SSF53706">
    <property type="entry name" value="Formate dehydrogenase/DMSO reductase, domains 1-3"/>
    <property type="match status" value="1"/>
</dbReference>
<dbReference type="FunFam" id="3.10.20.740:FF:000003">
    <property type="entry name" value="Formate dehydrogenase subunit alpha"/>
    <property type="match status" value="1"/>
</dbReference>
<dbReference type="GO" id="GO:0015942">
    <property type="term" value="P:formate metabolic process"/>
    <property type="evidence" value="ECO:0007669"/>
    <property type="project" value="InterPro"/>
</dbReference>
<dbReference type="Gene3D" id="2.20.25.90">
    <property type="entry name" value="ADC-like domains"/>
    <property type="match status" value="1"/>
</dbReference>
<dbReference type="SUPFAM" id="SSF54292">
    <property type="entry name" value="2Fe-2S ferredoxin-like"/>
    <property type="match status" value="1"/>
</dbReference>
<dbReference type="Gene3D" id="3.30.70.20">
    <property type="match status" value="1"/>
</dbReference>
<dbReference type="Gene3D" id="3.40.50.740">
    <property type="match status" value="1"/>
</dbReference>